<gene>
    <name evidence="9" type="ORF">V8G54_035562</name>
</gene>
<accession>A0AAQ3RB49</accession>
<evidence type="ECO:0000313" key="9">
    <source>
        <dbReference type="EMBL" id="WVY90048.1"/>
    </source>
</evidence>
<dbReference type="EMBL" id="CP144690">
    <property type="protein sequence ID" value="WVY90048.1"/>
    <property type="molecule type" value="Genomic_DNA"/>
</dbReference>
<dbReference type="InterPro" id="IPR001087">
    <property type="entry name" value="GDSL"/>
</dbReference>
<evidence type="ECO:0000256" key="2">
    <source>
        <dbReference type="ARBA" id="ARBA00008668"/>
    </source>
</evidence>
<dbReference type="Pfam" id="PF00657">
    <property type="entry name" value="Lipase_GDSL"/>
    <property type="match status" value="1"/>
</dbReference>
<evidence type="ECO:0000256" key="5">
    <source>
        <dbReference type="ARBA" id="ARBA00022801"/>
    </source>
</evidence>
<dbReference type="GO" id="GO:0005576">
    <property type="term" value="C:extracellular region"/>
    <property type="evidence" value="ECO:0007669"/>
    <property type="project" value="UniProtKB-SubCell"/>
</dbReference>
<keyword evidence="7" id="KW-0443">Lipid metabolism</keyword>
<dbReference type="InterPro" id="IPR036514">
    <property type="entry name" value="SGNH_hydro_sf"/>
</dbReference>
<evidence type="ECO:0008006" key="11">
    <source>
        <dbReference type="Google" id="ProtNLM"/>
    </source>
</evidence>
<organism evidence="9 10">
    <name type="scientific">Vigna mungo</name>
    <name type="common">Black gram</name>
    <name type="synonym">Phaseolus mungo</name>
    <dbReference type="NCBI Taxonomy" id="3915"/>
    <lineage>
        <taxon>Eukaryota</taxon>
        <taxon>Viridiplantae</taxon>
        <taxon>Streptophyta</taxon>
        <taxon>Embryophyta</taxon>
        <taxon>Tracheophyta</taxon>
        <taxon>Spermatophyta</taxon>
        <taxon>Magnoliopsida</taxon>
        <taxon>eudicotyledons</taxon>
        <taxon>Gunneridae</taxon>
        <taxon>Pentapetalae</taxon>
        <taxon>rosids</taxon>
        <taxon>fabids</taxon>
        <taxon>Fabales</taxon>
        <taxon>Fabaceae</taxon>
        <taxon>Papilionoideae</taxon>
        <taxon>50 kb inversion clade</taxon>
        <taxon>NPAAA clade</taxon>
        <taxon>indigoferoid/millettioid clade</taxon>
        <taxon>Phaseoleae</taxon>
        <taxon>Vigna</taxon>
    </lineage>
</organism>
<evidence type="ECO:0000256" key="1">
    <source>
        <dbReference type="ARBA" id="ARBA00004613"/>
    </source>
</evidence>
<keyword evidence="6" id="KW-0442">Lipid degradation</keyword>
<protein>
    <recommendedName>
        <fullName evidence="11">GDSL esterase/lipase</fullName>
    </recommendedName>
</protein>
<feature type="region of interest" description="Disordered" evidence="8">
    <location>
        <begin position="47"/>
        <end position="80"/>
    </location>
</feature>
<comment type="subcellular location">
    <subcellularLocation>
        <location evidence="1">Secreted</location>
    </subcellularLocation>
</comment>
<keyword evidence="10" id="KW-1185">Reference proteome</keyword>
<evidence type="ECO:0000256" key="3">
    <source>
        <dbReference type="ARBA" id="ARBA00022525"/>
    </source>
</evidence>
<comment type="similarity">
    <text evidence="2">Belongs to the 'GDSL' lipolytic enzyme family.</text>
</comment>
<feature type="region of interest" description="Disordered" evidence="8">
    <location>
        <begin position="1"/>
        <end position="25"/>
    </location>
</feature>
<keyword evidence="5" id="KW-0378">Hydrolase</keyword>
<dbReference type="GO" id="GO:0016788">
    <property type="term" value="F:hydrolase activity, acting on ester bonds"/>
    <property type="evidence" value="ECO:0007669"/>
    <property type="project" value="InterPro"/>
</dbReference>
<evidence type="ECO:0000313" key="10">
    <source>
        <dbReference type="Proteomes" id="UP001374535"/>
    </source>
</evidence>
<proteinExistence type="inferred from homology"/>
<sequence>MMKLDENNGKNEKINRRFDKLELPHPKSASEGVKRVFLHLFLPKDRPSRSSKSTYNSLNRSRNWPRPNSTPPSDGFTARQEFPEESTAQRWLHCPAYALPLERWPESSLKSPSLNDGFTARRYASDREFSGEYTARRWFHRLVFIQPFIRHISHLCTLRRTFLSSPSSKAFVTVLIRHKCSCLDVANLDVADAASVAVCSFPFRSKGFCFSLWVLSNTELVDAEKALEQITHLILKESPENKRRISIIKGIVIVRRNAGINATFRIRRQRIVPALYVFGDSTVDAGNNNNLNTLAKANAFPYGIDFNNCSTGRFSNGKTLADLIAIKLGLPMPPPYLGVNKSTRHQVIRGINYASGSCGILNSTRATNKLNTSPQLWPTIFQEAYIAKQN</sequence>
<keyword evidence="3" id="KW-0964">Secreted</keyword>
<evidence type="ECO:0000256" key="7">
    <source>
        <dbReference type="ARBA" id="ARBA00023098"/>
    </source>
</evidence>
<keyword evidence="4" id="KW-0732">Signal</keyword>
<dbReference type="PANTHER" id="PTHR45650:SF14">
    <property type="entry name" value="GDSL ESTERASE_LIPASE 7-LIKE"/>
    <property type="match status" value="1"/>
</dbReference>
<name>A0AAQ3RB49_VIGMU</name>
<evidence type="ECO:0000256" key="8">
    <source>
        <dbReference type="SAM" id="MobiDB-lite"/>
    </source>
</evidence>
<dbReference type="GO" id="GO:0016042">
    <property type="term" value="P:lipid catabolic process"/>
    <property type="evidence" value="ECO:0007669"/>
    <property type="project" value="UniProtKB-KW"/>
</dbReference>
<dbReference type="Gene3D" id="3.40.50.1110">
    <property type="entry name" value="SGNH hydrolase"/>
    <property type="match status" value="1"/>
</dbReference>
<dbReference type="PANTHER" id="PTHR45650">
    <property type="entry name" value="GDSL-LIKE LIPASE/ACYLHYDROLASE-RELATED"/>
    <property type="match status" value="1"/>
</dbReference>
<feature type="compositionally biased region" description="Polar residues" evidence="8">
    <location>
        <begin position="50"/>
        <end position="62"/>
    </location>
</feature>
<evidence type="ECO:0000256" key="6">
    <source>
        <dbReference type="ARBA" id="ARBA00022963"/>
    </source>
</evidence>
<dbReference type="Proteomes" id="UP001374535">
    <property type="component" value="Chromosome 11"/>
</dbReference>
<dbReference type="InterPro" id="IPR051238">
    <property type="entry name" value="GDSL_esterase/lipase"/>
</dbReference>
<evidence type="ECO:0000256" key="4">
    <source>
        <dbReference type="ARBA" id="ARBA00022729"/>
    </source>
</evidence>
<dbReference type="AlphaFoldDB" id="A0AAQ3RB49"/>
<reference evidence="9 10" key="1">
    <citation type="journal article" date="2023" name="Life. Sci Alliance">
        <title>Evolutionary insights into 3D genome organization and epigenetic landscape of Vigna mungo.</title>
        <authorList>
            <person name="Junaid A."/>
            <person name="Singh B."/>
            <person name="Bhatia S."/>
        </authorList>
    </citation>
    <scope>NUCLEOTIDE SEQUENCE [LARGE SCALE GENOMIC DNA]</scope>
    <source>
        <strain evidence="9">Urdbean</strain>
    </source>
</reference>